<keyword evidence="1" id="KW-1133">Transmembrane helix</keyword>
<gene>
    <name evidence="2" type="ORF">WJU16_22310</name>
</gene>
<feature type="transmembrane region" description="Helical" evidence="1">
    <location>
        <begin position="49"/>
        <end position="70"/>
    </location>
</feature>
<evidence type="ECO:0000313" key="3">
    <source>
        <dbReference type="Proteomes" id="UP001485459"/>
    </source>
</evidence>
<accession>A0ABZ2YNE2</accession>
<dbReference type="RefSeq" id="WP_126247905.1">
    <property type="nucleotide sequence ID" value="NZ_CP149822.1"/>
</dbReference>
<dbReference type="EMBL" id="CP149822">
    <property type="protein sequence ID" value="WZN40700.1"/>
    <property type="molecule type" value="Genomic_DNA"/>
</dbReference>
<organism evidence="2 3">
    <name type="scientific">Chitinophaga pollutisoli</name>
    <dbReference type="NCBI Taxonomy" id="3133966"/>
    <lineage>
        <taxon>Bacteria</taxon>
        <taxon>Pseudomonadati</taxon>
        <taxon>Bacteroidota</taxon>
        <taxon>Chitinophagia</taxon>
        <taxon>Chitinophagales</taxon>
        <taxon>Chitinophagaceae</taxon>
        <taxon>Chitinophaga</taxon>
    </lineage>
</organism>
<proteinExistence type="predicted"/>
<sequence length="108" mass="12442">MKILQNIIRGHDEVPLAPERQNGRRWLKTLASYLRRSEQLFTVRQKQTMLLCFTLVAGTCFLHLAITGVISPRNSHRPPIRQERLQHLQAPLPQALSLDSIQNKNLLP</sequence>
<keyword evidence="1" id="KW-0472">Membrane</keyword>
<evidence type="ECO:0000313" key="2">
    <source>
        <dbReference type="EMBL" id="WZN40700.1"/>
    </source>
</evidence>
<keyword evidence="1" id="KW-0812">Transmembrane</keyword>
<reference evidence="3" key="1">
    <citation type="submission" date="2024-03" db="EMBL/GenBank/DDBJ databases">
        <title>Chitinophaga horti sp. nov., isolated from garden soil.</title>
        <authorList>
            <person name="Lee D.S."/>
            <person name="Han D.M."/>
            <person name="Baek J.H."/>
            <person name="Choi D.G."/>
            <person name="Jeon J.H."/>
            <person name="Jeon C.O."/>
        </authorList>
    </citation>
    <scope>NUCLEOTIDE SEQUENCE [LARGE SCALE GENOMIC DNA]</scope>
    <source>
        <strain evidence="3">GPA1</strain>
    </source>
</reference>
<keyword evidence="3" id="KW-1185">Reference proteome</keyword>
<name>A0ABZ2YNE2_9BACT</name>
<dbReference type="Proteomes" id="UP001485459">
    <property type="component" value="Chromosome"/>
</dbReference>
<protein>
    <submittedName>
        <fullName evidence="2">Uncharacterized protein</fullName>
    </submittedName>
</protein>
<evidence type="ECO:0000256" key="1">
    <source>
        <dbReference type="SAM" id="Phobius"/>
    </source>
</evidence>